<proteinExistence type="predicted"/>
<feature type="domain" description="RRXRR" evidence="1">
    <location>
        <begin position="54"/>
        <end position="115"/>
    </location>
</feature>
<dbReference type="InterPro" id="IPR025938">
    <property type="entry name" value="RRXRR_dom"/>
</dbReference>
<name>A0ABS8IAD9_9NOSO</name>
<protein>
    <submittedName>
        <fullName evidence="2">RRXRR domain-containing protein</fullName>
    </submittedName>
</protein>
<evidence type="ECO:0000313" key="3">
    <source>
        <dbReference type="Proteomes" id="UP001199525"/>
    </source>
</evidence>
<keyword evidence="3" id="KW-1185">Reference proteome</keyword>
<dbReference type="RefSeq" id="WP_229485832.1">
    <property type="nucleotide sequence ID" value="NZ_JAIVFQ010000022.1"/>
</dbReference>
<reference evidence="2 3" key="1">
    <citation type="journal article" date="2021" name="Microorganisms">
        <title>Genome Evolution of Filamentous Cyanobacterium Nostoc Species: From Facultative Symbiosis to Free Living.</title>
        <authorList>
            <person name="Huo D."/>
            <person name="Li H."/>
            <person name="Cai F."/>
            <person name="Guo X."/>
            <person name="Qiao Z."/>
            <person name="Wang W."/>
            <person name="Yu G."/>
            <person name="Li R."/>
        </authorList>
    </citation>
    <scope>NUCLEOTIDE SEQUENCE [LARGE SCALE GENOMIC DNA]</scope>
    <source>
        <strain evidence="2 3">CHAB 5714</strain>
    </source>
</reference>
<dbReference type="Pfam" id="PF14239">
    <property type="entry name" value="RRXRR"/>
    <property type="match status" value="1"/>
</dbReference>
<evidence type="ECO:0000259" key="1">
    <source>
        <dbReference type="Pfam" id="PF14239"/>
    </source>
</evidence>
<accession>A0ABS8IAD9</accession>
<dbReference type="Proteomes" id="UP001199525">
    <property type="component" value="Unassembled WGS sequence"/>
</dbReference>
<evidence type="ECO:0000313" key="2">
    <source>
        <dbReference type="EMBL" id="MCC5600769.1"/>
    </source>
</evidence>
<sequence length="119" mass="13824">MKWYVYFRARCTSADDVAKIQKTADWMLEQKILPNKIDVAVTICPTIQNYMTKVFILNANQQPLYPVRISRARLLLSQGKATVFQRYPFTIILKESLSHVKLEQLGFKIHPGIKIIRNS</sequence>
<dbReference type="EMBL" id="JAIVFQ010000022">
    <property type="protein sequence ID" value="MCC5600769.1"/>
    <property type="molecule type" value="Genomic_DNA"/>
</dbReference>
<comment type="caution">
    <text evidence="2">The sequence shown here is derived from an EMBL/GenBank/DDBJ whole genome shotgun (WGS) entry which is preliminary data.</text>
</comment>
<gene>
    <name evidence="2" type="ORF">LC586_16465</name>
</gene>
<organism evidence="2 3">
    <name type="scientific">Nostoc favosum CHAB5714</name>
    <dbReference type="NCBI Taxonomy" id="2780399"/>
    <lineage>
        <taxon>Bacteria</taxon>
        <taxon>Bacillati</taxon>
        <taxon>Cyanobacteriota</taxon>
        <taxon>Cyanophyceae</taxon>
        <taxon>Nostocales</taxon>
        <taxon>Nostocaceae</taxon>
        <taxon>Nostoc</taxon>
        <taxon>Nostoc favosum</taxon>
    </lineage>
</organism>